<feature type="region of interest" description="Disordered" evidence="1">
    <location>
        <begin position="146"/>
        <end position="184"/>
    </location>
</feature>
<name>A0A1Q3ERT6_LENED</name>
<feature type="compositionally biased region" description="Basic and acidic residues" evidence="1">
    <location>
        <begin position="172"/>
        <end position="184"/>
    </location>
</feature>
<feature type="compositionally biased region" description="Polar residues" evidence="1">
    <location>
        <begin position="161"/>
        <end position="170"/>
    </location>
</feature>
<proteinExistence type="predicted"/>
<dbReference type="AlphaFoldDB" id="A0A1Q3ERT6"/>
<dbReference type="Proteomes" id="UP000188533">
    <property type="component" value="Unassembled WGS sequence"/>
</dbReference>
<evidence type="ECO:0000256" key="1">
    <source>
        <dbReference type="SAM" id="MobiDB-lite"/>
    </source>
</evidence>
<sequence>MCDERSASKLSGLDTAKCNGLSGQNLIRMAQLQQYWRYGFSDPRYTHTARLELDNSSAHNLTQIQLPAPTLNDLLNPAQPNTTNENPSFDISDPYGAKALDEEEDSEDKSGTDDMDGLPIIVRAQMNRLKIESIINLSNSKLLECYNPSPATKDIQKEKPSTSGSHSQKTLVAKDVDWSPKDLW</sequence>
<accession>A0A1Q3ERT6</accession>
<keyword evidence="3" id="KW-1185">Reference proteome</keyword>
<evidence type="ECO:0000313" key="2">
    <source>
        <dbReference type="EMBL" id="GAW09927.1"/>
    </source>
</evidence>
<evidence type="ECO:0000313" key="3">
    <source>
        <dbReference type="Proteomes" id="UP000188533"/>
    </source>
</evidence>
<reference evidence="2 3" key="2">
    <citation type="submission" date="2017-02" db="EMBL/GenBank/DDBJ databases">
        <title>A genome survey and senescence transcriptome analysis in Lentinula edodes.</title>
        <authorList>
            <person name="Sakamoto Y."/>
            <person name="Nakade K."/>
            <person name="Sato S."/>
            <person name="Yoshida Y."/>
            <person name="Miyazaki K."/>
            <person name="Natsume S."/>
            <person name="Konno N."/>
        </authorList>
    </citation>
    <scope>NUCLEOTIDE SEQUENCE [LARGE SCALE GENOMIC DNA]</scope>
    <source>
        <strain evidence="2 3">NBRC 111202</strain>
    </source>
</reference>
<gene>
    <name evidence="2" type="ORF">LENED_012145</name>
</gene>
<reference evidence="2 3" key="1">
    <citation type="submission" date="2016-08" db="EMBL/GenBank/DDBJ databases">
        <authorList>
            <consortium name="Lentinula edodes genome sequencing consortium"/>
            <person name="Sakamoto Y."/>
            <person name="Nakade K."/>
            <person name="Sato S."/>
            <person name="Yoshida Y."/>
            <person name="Miyazaki K."/>
            <person name="Natsume S."/>
            <person name="Konno N."/>
        </authorList>
    </citation>
    <scope>NUCLEOTIDE SEQUENCE [LARGE SCALE GENOMIC DNA]</scope>
    <source>
        <strain evidence="2 3">NBRC 111202</strain>
    </source>
</reference>
<organism evidence="2 3">
    <name type="scientific">Lentinula edodes</name>
    <name type="common">Shiitake mushroom</name>
    <name type="synonym">Lentinus edodes</name>
    <dbReference type="NCBI Taxonomy" id="5353"/>
    <lineage>
        <taxon>Eukaryota</taxon>
        <taxon>Fungi</taxon>
        <taxon>Dikarya</taxon>
        <taxon>Basidiomycota</taxon>
        <taxon>Agaricomycotina</taxon>
        <taxon>Agaricomycetes</taxon>
        <taxon>Agaricomycetidae</taxon>
        <taxon>Agaricales</taxon>
        <taxon>Marasmiineae</taxon>
        <taxon>Omphalotaceae</taxon>
        <taxon>Lentinula</taxon>
    </lineage>
</organism>
<comment type="caution">
    <text evidence="2">The sequence shown here is derived from an EMBL/GenBank/DDBJ whole genome shotgun (WGS) entry which is preliminary data.</text>
</comment>
<protein>
    <submittedName>
        <fullName evidence="2">Uncharacterized protein</fullName>
    </submittedName>
</protein>
<feature type="compositionally biased region" description="Polar residues" evidence="1">
    <location>
        <begin position="78"/>
        <end position="89"/>
    </location>
</feature>
<dbReference type="EMBL" id="BDGU01001440">
    <property type="protein sequence ID" value="GAW09927.1"/>
    <property type="molecule type" value="Genomic_DNA"/>
</dbReference>
<feature type="region of interest" description="Disordered" evidence="1">
    <location>
        <begin position="71"/>
        <end position="95"/>
    </location>
</feature>